<organism evidence="2 3">
    <name type="scientific">Cupriavidus yeoncheonensis</name>
    <dbReference type="NCBI Taxonomy" id="1462994"/>
    <lineage>
        <taxon>Bacteria</taxon>
        <taxon>Pseudomonadati</taxon>
        <taxon>Pseudomonadota</taxon>
        <taxon>Betaproteobacteria</taxon>
        <taxon>Burkholderiales</taxon>
        <taxon>Burkholderiaceae</taxon>
        <taxon>Cupriavidus</taxon>
    </lineage>
</organism>
<keyword evidence="1" id="KW-0812">Transmembrane</keyword>
<comment type="caution">
    <text evidence="2">The sequence shown here is derived from an EMBL/GenBank/DDBJ whole genome shotgun (WGS) entry which is preliminary data.</text>
</comment>
<feature type="transmembrane region" description="Helical" evidence="1">
    <location>
        <begin position="383"/>
        <end position="403"/>
    </location>
</feature>
<feature type="transmembrane region" description="Helical" evidence="1">
    <location>
        <begin position="437"/>
        <end position="455"/>
    </location>
</feature>
<feature type="transmembrane region" description="Helical" evidence="1">
    <location>
        <begin position="410"/>
        <end position="431"/>
    </location>
</feature>
<keyword evidence="1" id="KW-0472">Membrane</keyword>
<sequence length="478" mass="54515">MHANSMTKLKALGTPVRIAILGYVLLVTAFYPGFMSPDSLVQYSISKTLEFNDWHPPIMSWVWSMLDVYVDGPQGLLLFQLGLFWLGLYAWYQKYSDKRYSWIILGVGFLPWIVNFSGVLWKDVEMAYALLLAMGLIIQKKTRARMVVALILVFYAINLRYNALFAAIPIVALMLRQWFDRTSKYGIAALAMALLVVLIALGNVLNYKVLRAVKSSPSTYMMVDDLSYLSMKRGRSLIPGIPMDDIRDCASQEVGENKLVGRDFCLSRKESYSRSDLYSSRTRDVWRREVVEDPFSYLWFRLSAFSYLLRSSSMEPFYIWHPGIDENKMGIRQAQNGLTVAVEWYVKSSAAAISFFFKPYFWLLLSLALLWVTFLSAKTASTAVVRALLISALLYILGYVPATPMADFRYVYWAVLATSVAFSVMVTETAYVRSWKFTKLNMLFGVLIVAVVLLVSNSDRFFFVDWEKMTSNPIGAKG</sequence>
<accession>A0A916ISR4</accession>
<keyword evidence="1" id="KW-1133">Transmembrane helix</keyword>
<feature type="transmembrane region" description="Helical" evidence="1">
    <location>
        <begin position="120"/>
        <end position="138"/>
    </location>
</feature>
<feature type="transmembrane region" description="Helical" evidence="1">
    <location>
        <begin position="185"/>
        <end position="205"/>
    </location>
</feature>
<gene>
    <name evidence="2" type="ORF">LMG31506_00493</name>
</gene>
<feature type="transmembrane region" description="Helical" evidence="1">
    <location>
        <begin position="75"/>
        <end position="92"/>
    </location>
</feature>
<proteinExistence type="predicted"/>
<dbReference type="AlphaFoldDB" id="A0A916ISR4"/>
<reference evidence="2" key="1">
    <citation type="submission" date="2021-03" db="EMBL/GenBank/DDBJ databases">
        <authorList>
            <person name="Peeters C."/>
        </authorList>
    </citation>
    <scope>NUCLEOTIDE SEQUENCE</scope>
    <source>
        <strain evidence="2">LMG 31506</strain>
    </source>
</reference>
<feature type="transmembrane region" description="Helical" evidence="1">
    <location>
        <begin position="12"/>
        <end position="34"/>
    </location>
</feature>
<evidence type="ECO:0000313" key="2">
    <source>
        <dbReference type="EMBL" id="CAG2128526.1"/>
    </source>
</evidence>
<feature type="transmembrane region" description="Helical" evidence="1">
    <location>
        <begin position="99"/>
        <end position="114"/>
    </location>
</feature>
<feature type="transmembrane region" description="Helical" evidence="1">
    <location>
        <begin position="360"/>
        <end position="377"/>
    </location>
</feature>
<feature type="transmembrane region" description="Helical" evidence="1">
    <location>
        <begin position="159"/>
        <end position="179"/>
    </location>
</feature>
<keyword evidence="3" id="KW-1185">Reference proteome</keyword>
<name>A0A916ISR4_9BURK</name>
<evidence type="ECO:0000313" key="3">
    <source>
        <dbReference type="Proteomes" id="UP000672934"/>
    </source>
</evidence>
<protein>
    <submittedName>
        <fullName evidence="2">Uncharacterized protein</fullName>
    </submittedName>
</protein>
<dbReference type="Proteomes" id="UP000672934">
    <property type="component" value="Unassembled WGS sequence"/>
</dbReference>
<dbReference type="EMBL" id="CAJPUY010000002">
    <property type="protein sequence ID" value="CAG2128526.1"/>
    <property type="molecule type" value="Genomic_DNA"/>
</dbReference>
<evidence type="ECO:0000256" key="1">
    <source>
        <dbReference type="SAM" id="Phobius"/>
    </source>
</evidence>